<dbReference type="OMA" id="HAQHLCV"/>
<evidence type="ECO:0000313" key="1">
    <source>
        <dbReference type="Ensembl" id="ENSONIP00000073920.1"/>
    </source>
</evidence>
<reference evidence="1" key="2">
    <citation type="submission" date="2025-08" db="UniProtKB">
        <authorList>
            <consortium name="Ensembl"/>
        </authorList>
    </citation>
    <scope>IDENTIFICATION</scope>
</reference>
<sequence length="89" mass="9526">SLFVLVFSDVTGLLYSFQLLVNSKLRDSCSVPLSKAGLDLSLVFGSCPLNSVRHLLGHAQHLCVYLSDSPSKAAISSETSPRCVLMITA</sequence>
<keyword evidence="2" id="KW-1185">Reference proteome</keyword>
<name>A0A669ER81_ORENI</name>
<organism evidence="1 2">
    <name type="scientific">Oreochromis niloticus</name>
    <name type="common">Nile tilapia</name>
    <name type="synonym">Tilapia nilotica</name>
    <dbReference type="NCBI Taxonomy" id="8128"/>
    <lineage>
        <taxon>Eukaryota</taxon>
        <taxon>Metazoa</taxon>
        <taxon>Chordata</taxon>
        <taxon>Craniata</taxon>
        <taxon>Vertebrata</taxon>
        <taxon>Euteleostomi</taxon>
        <taxon>Actinopterygii</taxon>
        <taxon>Neopterygii</taxon>
        <taxon>Teleostei</taxon>
        <taxon>Neoteleostei</taxon>
        <taxon>Acanthomorphata</taxon>
        <taxon>Ovalentaria</taxon>
        <taxon>Cichlomorphae</taxon>
        <taxon>Cichliformes</taxon>
        <taxon>Cichlidae</taxon>
        <taxon>African cichlids</taxon>
        <taxon>Pseudocrenilabrinae</taxon>
        <taxon>Oreochromini</taxon>
        <taxon>Oreochromis</taxon>
    </lineage>
</organism>
<protein>
    <submittedName>
        <fullName evidence="1">Uncharacterized protein</fullName>
    </submittedName>
</protein>
<dbReference type="Ensembl" id="ENSONIT00000063095.1">
    <property type="protein sequence ID" value="ENSONIP00000073920.1"/>
    <property type="gene ID" value="ENSONIG00000029504.1"/>
</dbReference>
<evidence type="ECO:0000313" key="2">
    <source>
        <dbReference type="Proteomes" id="UP000005207"/>
    </source>
</evidence>
<proteinExistence type="predicted"/>
<dbReference type="AlphaFoldDB" id="A0A669ER81"/>
<accession>A0A669ER81</accession>
<reference evidence="2" key="1">
    <citation type="submission" date="2012-01" db="EMBL/GenBank/DDBJ databases">
        <title>The Genome Sequence of Oreochromis niloticus (Nile Tilapia).</title>
        <authorList>
            <consortium name="Broad Institute Genome Assembly Team"/>
            <consortium name="Broad Institute Sequencing Platform"/>
            <person name="Di Palma F."/>
            <person name="Johnson J."/>
            <person name="Lander E.S."/>
            <person name="Lindblad-Toh K."/>
        </authorList>
    </citation>
    <scope>NUCLEOTIDE SEQUENCE [LARGE SCALE GENOMIC DNA]</scope>
</reference>
<reference evidence="1" key="3">
    <citation type="submission" date="2025-09" db="UniProtKB">
        <authorList>
            <consortium name="Ensembl"/>
        </authorList>
    </citation>
    <scope>IDENTIFICATION</scope>
</reference>
<dbReference type="Proteomes" id="UP000005207">
    <property type="component" value="Linkage group LG5"/>
</dbReference>
<dbReference type="InParanoid" id="A0A669ER81"/>